<dbReference type="Gene3D" id="3.40.50.300">
    <property type="entry name" value="P-loop containing nucleotide triphosphate hydrolases"/>
    <property type="match status" value="1"/>
</dbReference>
<dbReference type="InterPro" id="IPR015853">
    <property type="entry name" value="ABC_transpr_FbpC"/>
</dbReference>
<gene>
    <name evidence="10" type="ORF">CKO28_09915</name>
</gene>
<evidence type="ECO:0000259" key="9">
    <source>
        <dbReference type="PROSITE" id="PS50893"/>
    </source>
</evidence>
<evidence type="ECO:0000256" key="3">
    <source>
        <dbReference type="ARBA" id="ARBA00022496"/>
    </source>
</evidence>
<dbReference type="Pfam" id="PF08402">
    <property type="entry name" value="TOBE_2"/>
    <property type="match status" value="1"/>
</dbReference>
<dbReference type="InterPro" id="IPR027417">
    <property type="entry name" value="P-loop_NTPase"/>
</dbReference>
<comment type="caution">
    <text evidence="10">The sequence shown here is derived from an EMBL/GenBank/DDBJ whole genome shotgun (WGS) entry which is preliminary data.</text>
</comment>
<dbReference type="Proteomes" id="UP001296873">
    <property type="component" value="Unassembled WGS sequence"/>
</dbReference>
<accession>A0ABS1DD38</accession>
<dbReference type="PANTHER" id="PTHR42781">
    <property type="entry name" value="SPERMIDINE/PUTRESCINE IMPORT ATP-BINDING PROTEIN POTA"/>
    <property type="match status" value="1"/>
</dbReference>
<keyword evidence="3" id="KW-0410">Iron transport</keyword>
<dbReference type="InterPro" id="IPR050093">
    <property type="entry name" value="ABC_SmlMolc_Importer"/>
</dbReference>
<dbReference type="InterPro" id="IPR003593">
    <property type="entry name" value="AAA+_ATPase"/>
</dbReference>
<dbReference type="Pfam" id="PF00005">
    <property type="entry name" value="ABC_tran"/>
    <property type="match status" value="1"/>
</dbReference>
<evidence type="ECO:0000256" key="5">
    <source>
        <dbReference type="ARBA" id="ARBA00022840"/>
    </source>
</evidence>
<evidence type="ECO:0000256" key="7">
    <source>
        <dbReference type="ARBA" id="ARBA00023065"/>
    </source>
</evidence>
<dbReference type="SMART" id="SM00382">
    <property type="entry name" value="AAA"/>
    <property type="match status" value="1"/>
</dbReference>
<dbReference type="InterPro" id="IPR013611">
    <property type="entry name" value="Transp-assoc_OB_typ2"/>
</dbReference>
<dbReference type="SUPFAM" id="SSF52540">
    <property type="entry name" value="P-loop containing nucleoside triphosphate hydrolases"/>
    <property type="match status" value="1"/>
</dbReference>
<dbReference type="Gene3D" id="2.40.50.100">
    <property type="match status" value="1"/>
</dbReference>
<name>A0ABS1DD38_9PROT</name>
<evidence type="ECO:0000256" key="2">
    <source>
        <dbReference type="ARBA" id="ARBA00022475"/>
    </source>
</evidence>
<reference evidence="10 11" key="1">
    <citation type="journal article" date="2020" name="Microorganisms">
        <title>Osmotic Adaptation and Compatible Solute Biosynthesis of Phototrophic Bacteria as Revealed from Genome Analyses.</title>
        <authorList>
            <person name="Imhoff J.F."/>
            <person name="Rahn T."/>
            <person name="Kunzel S."/>
            <person name="Keller A."/>
            <person name="Neulinger S.C."/>
        </authorList>
    </citation>
    <scope>NUCLEOTIDE SEQUENCE [LARGE SCALE GENOMIC DNA]</scope>
    <source>
        <strain evidence="10 11">DSM 9895</strain>
    </source>
</reference>
<dbReference type="Gene3D" id="2.40.50.140">
    <property type="entry name" value="Nucleic acid-binding proteins"/>
    <property type="match status" value="1"/>
</dbReference>
<keyword evidence="1" id="KW-0813">Transport</keyword>
<dbReference type="InterPro" id="IPR012340">
    <property type="entry name" value="NA-bd_OB-fold"/>
</dbReference>
<evidence type="ECO:0000256" key="1">
    <source>
        <dbReference type="ARBA" id="ARBA00022448"/>
    </source>
</evidence>
<evidence type="ECO:0000313" key="10">
    <source>
        <dbReference type="EMBL" id="MBK1668349.1"/>
    </source>
</evidence>
<keyword evidence="7" id="KW-0406">Ion transport</keyword>
<dbReference type="PANTHER" id="PTHR42781:SF4">
    <property type="entry name" value="SPERMIDINE_PUTRESCINE IMPORT ATP-BINDING PROTEIN POTA"/>
    <property type="match status" value="1"/>
</dbReference>
<organism evidence="10 11">
    <name type="scientific">Rhodovibrio sodomensis</name>
    <dbReference type="NCBI Taxonomy" id="1088"/>
    <lineage>
        <taxon>Bacteria</taxon>
        <taxon>Pseudomonadati</taxon>
        <taxon>Pseudomonadota</taxon>
        <taxon>Alphaproteobacteria</taxon>
        <taxon>Rhodospirillales</taxon>
        <taxon>Rhodovibrionaceae</taxon>
        <taxon>Rhodovibrio</taxon>
    </lineage>
</organism>
<keyword evidence="11" id="KW-1185">Reference proteome</keyword>
<dbReference type="InterPro" id="IPR003439">
    <property type="entry name" value="ABC_transporter-like_ATP-bd"/>
</dbReference>
<evidence type="ECO:0000256" key="6">
    <source>
        <dbReference type="ARBA" id="ARBA00023004"/>
    </source>
</evidence>
<dbReference type="SUPFAM" id="SSF50331">
    <property type="entry name" value="MOP-like"/>
    <property type="match status" value="1"/>
</dbReference>
<keyword evidence="4" id="KW-0547">Nucleotide-binding</keyword>
<dbReference type="PROSITE" id="PS00211">
    <property type="entry name" value="ABC_TRANSPORTER_1"/>
    <property type="match status" value="1"/>
</dbReference>
<keyword evidence="6" id="KW-0408">Iron</keyword>
<dbReference type="RefSeq" id="WP_200340654.1">
    <property type="nucleotide sequence ID" value="NZ_NRRL01000021.1"/>
</dbReference>
<keyword evidence="2" id="KW-1003">Cell membrane</keyword>
<keyword evidence="8" id="KW-0472">Membrane</keyword>
<protein>
    <submittedName>
        <fullName evidence="10">ABC transporter ATP-binding protein</fullName>
    </submittedName>
</protein>
<dbReference type="EMBL" id="NRRL01000021">
    <property type="protein sequence ID" value="MBK1668349.1"/>
    <property type="molecule type" value="Genomic_DNA"/>
</dbReference>
<sequence>MEVLKLEHVSHDFGQLRAVDDVTLAVSRGELVCLLGPSGCGKTTALRVAAGLERLQQGRVLIDGEPVGDQKHDVPPEDRSVGLVFQDYALFPHLDVKGNVGFGLRGWSKKNREARARAMLGQVGMAAMADAHPHMLSGGQQQRVALARALAPNPKVMLLDEPFSGLDVTLRHTIRDETLNVLKSAGAATLMVTHDPEEAMFMADRVALMRDGRIVQVGPPADLYAKPVDKFVASFFGDINRLPGSVTGGQVQTPFGRLDAAHLAEGQAVEVLIRPEALHVQPCAAPEDRAPGQRPARVRAARLLGRSSMLHLDLPANGTEVTAPAADAQDGIQLHARIPGRYLPAENDLLDVQLDRSQTFVFPADHVT</sequence>
<dbReference type="CDD" id="cd03259">
    <property type="entry name" value="ABC_Carb_Solutes_like"/>
    <property type="match status" value="1"/>
</dbReference>
<feature type="domain" description="ABC transporter" evidence="9">
    <location>
        <begin position="4"/>
        <end position="236"/>
    </location>
</feature>
<dbReference type="PROSITE" id="PS50893">
    <property type="entry name" value="ABC_TRANSPORTER_2"/>
    <property type="match status" value="1"/>
</dbReference>
<evidence type="ECO:0000313" key="11">
    <source>
        <dbReference type="Proteomes" id="UP001296873"/>
    </source>
</evidence>
<keyword evidence="5 10" id="KW-0067">ATP-binding</keyword>
<proteinExistence type="predicted"/>
<evidence type="ECO:0000256" key="8">
    <source>
        <dbReference type="ARBA" id="ARBA00023136"/>
    </source>
</evidence>
<evidence type="ECO:0000256" key="4">
    <source>
        <dbReference type="ARBA" id="ARBA00022741"/>
    </source>
</evidence>
<dbReference type="InterPro" id="IPR008995">
    <property type="entry name" value="Mo/tungstate-bd_C_term_dom"/>
</dbReference>
<dbReference type="InterPro" id="IPR017871">
    <property type="entry name" value="ABC_transporter-like_CS"/>
</dbReference>
<dbReference type="GO" id="GO:0005524">
    <property type="term" value="F:ATP binding"/>
    <property type="evidence" value="ECO:0007669"/>
    <property type="project" value="UniProtKB-KW"/>
</dbReference>